<proteinExistence type="predicted"/>
<comment type="caution">
    <text evidence="2">The sequence shown here is derived from an EMBL/GenBank/DDBJ whole genome shotgun (WGS) entry which is preliminary data.</text>
</comment>
<evidence type="ECO:0000313" key="3">
    <source>
        <dbReference type="Proteomes" id="UP000271125"/>
    </source>
</evidence>
<feature type="domain" description="Putative zinc-finger" evidence="1">
    <location>
        <begin position="10"/>
        <end position="43"/>
    </location>
</feature>
<reference evidence="2 3" key="1">
    <citation type="submission" date="2018-06" db="EMBL/GenBank/DDBJ databases">
        <title>Extensive metabolic versatility and redundancy in microbially diverse, dynamic hydrothermal sediments.</title>
        <authorList>
            <person name="Dombrowski N."/>
            <person name="Teske A."/>
            <person name="Baker B.J."/>
        </authorList>
    </citation>
    <scope>NUCLEOTIDE SEQUENCE [LARGE SCALE GENOMIC DNA]</scope>
    <source>
        <strain evidence="2">B10_G13</strain>
    </source>
</reference>
<name>A0A660SNT4_UNCT6</name>
<protein>
    <recommendedName>
        <fullName evidence="1">Putative zinc-finger domain-containing protein</fullName>
    </recommendedName>
</protein>
<sequence length="83" mass="9852">MHSRGISMKCKEIKKTLIDYIDGNIDNDLKMILKEHLKHCKTCSEQVKLLNKVVEIYREDSPFPLPDEMRKELLKTVKKYCKK</sequence>
<dbReference type="Pfam" id="PF13490">
    <property type="entry name" value="zf-HC2"/>
    <property type="match status" value="1"/>
</dbReference>
<dbReference type="InterPro" id="IPR041916">
    <property type="entry name" value="Anti_sigma_zinc_sf"/>
</dbReference>
<dbReference type="InterPro" id="IPR027383">
    <property type="entry name" value="Znf_put"/>
</dbReference>
<dbReference type="Proteomes" id="UP000271125">
    <property type="component" value="Unassembled WGS sequence"/>
</dbReference>
<dbReference type="EMBL" id="QNBD01000016">
    <property type="protein sequence ID" value="RKX72485.1"/>
    <property type="molecule type" value="Genomic_DNA"/>
</dbReference>
<dbReference type="Gene3D" id="1.10.10.1320">
    <property type="entry name" value="Anti-sigma factor, zinc-finger domain"/>
    <property type="match status" value="1"/>
</dbReference>
<evidence type="ECO:0000259" key="1">
    <source>
        <dbReference type="Pfam" id="PF13490"/>
    </source>
</evidence>
<dbReference type="AlphaFoldDB" id="A0A660SNT4"/>
<accession>A0A660SNT4</accession>
<evidence type="ECO:0000313" key="2">
    <source>
        <dbReference type="EMBL" id="RKX72485.1"/>
    </source>
</evidence>
<organism evidence="2 3">
    <name type="scientific">candidate division TA06 bacterium</name>
    <dbReference type="NCBI Taxonomy" id="2250710"/>
    <lineage>
        <taxon>Bacteria</taxon>
        <taxon>Bacteria division TA06</taxon>
    </lineage>
</organism>
<gene>
    <name evidence="2" type="ORF">DRP43_00610</name>
</gene>